<dbReference type="RefSeq" id="WP_143141518.1">
    <property type="nucleotide sequence ID" value="NZ_FOMX01000072.1"/>
</dbReference>
<proteinExistence type="predicted"/>
<evidence type="ECO:0000313" key="1">
    <source>
        <dbReference type="EMBL" id="SFF43487.1"/>
    </source>
</evidence>
<protein>
    <submittedName>
        <fullName evidence="1">Uncharacterized protein</fullName>
    </submittedName>
</protein>
<organism evidence="1 2">
    <name type="scientific">Nannocystis exedens</name>
    <dbReference type="NCBI Taxonomy" id="54"/>
    <lineage>
        <taxon>Bacteria</taxon>
        <taxon>Pseudomonadati</taxon>
        <taxon>Myxococcota</taxon>
        <taxon>Polyangia</taxon>
        <taxon>Nannocystales</taxon>
        <taxon>Nannocystaceae</taxon>
        <taxon>Nannocystis</taxon>
    </lineage>
</organism>
<dbReference type="STRING" id="54.SAMN02745121_08843"/>
<evidence type="ECO:0000313" key="2">
    <source>
        <dbReference type="Proteomes" id="UP000199400"/>
    </source>
</evidence>
<dbReference type="AlphaFoldDB" id="A0A1I2IR02"/>
<sequence>MSISNVTSKQENWQRSAMCVALTIAGAAALLGCSTAEPAINSASWSPPDPPSLPPDWDISDLDGRFVECRPAGGTGAATGANEPPMVTCVPTDSIGGSYQPADPDCFTYGLKTEYLQAICARTFGGDPQDYEANEVQDAYTLVDDYPTFEFDSMELCNVARPFEDFDEVPAATNMLPLNTGHYDQCSRESYCTTLAELIDVYPSLGLEPDPWCNLGPSGDPQADRPWRCVGSTGSACGFVYEDWPYSEEETDRCPYTKPGGRNYCVIAANESAASDLCTKVCLEAHDLYLEEYGTNYRPEGYLDCSVFDGLTMEWVSDVEEECHNRYYDLRIEDPEKNVEPFHFSGDLLFDSGAHASVGSDNLGFIDYSVENCVGHACDITIKNFGLHYAEYAGTFYDAVDAPYPFSVDGIWISLVEPVRGRIAPSSPSSPPVVSFPSEVFWVRLSAGAVALDGTPISTFGSATLPIDEVTGTYNGGVLTLYIGYEAVDATTMNLTLTTF</sequence>
<dbReference type="Proteomes" id="UP000199400">
    <property type="component" value="Unassembled WGS sequence"/>
</dbReference>
<keyword evidence="2" id="KW-1185">Reference proteome</keyword>
<reference evidence="2" key="1">
    <citation type="submission" date="2016-10" db="EMBL/GenBank/DDBJ databases">
        <authorList>
            <person name="Varghese N."/>
            <person name="Submissions S."/>
        </authorList>
    </citation>
    <scope>NUCLEOTIDE SEQUENCE [LARGE SCALE GENOMIC DNA]</scope>
    <source>
        <strain evidence="2">ATCC 25963</strain>
    </source>
</reference>
<dbReference type="EMBL" id="FOMX01000072">
    <property type="protein sequence ID" value="SFF43487.1"/>
    <property type="molecule type" value="Genomic_DNA"/>
</dbReference>
<gene>
    <name evidence="1" type="ORF">SAMN02745121_08843</name>
</gene>
<name>A0A1I2IR02_9BACT</name>
<accession>A0A1I2IR02</accession>